<accession>A0A399FBG5</accession>
<keyword evidence="1" id="KW-1133">Transmembrane helix</keyword>
<gene>
    <name evidence="3" type="ORF">Mgrana_00994</name>
</gene>
<name>A0A399FBG5_9DEIN</name>
<dbReference type="EMBL" id="QWLB01000010">
    <property type="protein sequence ID" value="RIH93035.1"/>
    <property type="molecule type" value="Genomic_DNA"/>
</dbReference>
<keyword evidence="4" id="KW-1185">Reference proteome</keyword>
<sequence>MSGTDIYQLRFNQVVLLALTGLALLTAQPWIIGVLFVLMFSQHLGFDALVGLKRLGRIPQHRVDEDPRPHRFARSVGSAFLGLAALAFLWGANPVGWVLAITVALLALLSLTTRICVGCFLYFQLRMLQHHLSRSRS</sequence>
<feature type="transmembrane region" description="Helical" evidence="1">
    <location>
        <begin position="97"/>
        <end position="123"/>
    </location>
</feature>
<dbReference type="OrthoDB" id="33107at2"/>
<comment type="caution">
    <text evidence="3">The sequence shown here is derived from an EMBL/GenBank/DDBJ whole genome shotgun (WGS) entry which is preliminary data.</text>
</comment>
<evidence type="ECO:0000259" key="2">
    <source>
        <dbReference type="Pfam" id="PF14340"/>
    </source>
</evidence>
<dbReference type="InterPro" id="IPR025508">
    <property type="entry name" value="DUF4395"/>
</dbReference>
<evidence type="ECO:0000313" key="3">
    <source>
        <dbReference type="EMBL" id="RIH93035.1"/>
    </source>
</evidence>
<feature type="domain" description="DUF4395" evidence="2">
    <location>
        <begin position="6"/>
        <end position="126"/>
    </location>
</feature>
<protein>
    <recommendedName>
        <fullName evidence="2">DUF4395 domain-containing protein</fullName>
    </recommendedName>
</protein>
<feature type="transmembrane region" description="Helical" evidence="1">
    <location>
        <begin position="72"/>
        <end position="91"/>
    </location>
</feature>
<dbReference type="RefSeq" id="WP_119356503.1">
    <property type="nucleotide sequence ID" value="NZ_BJXM01000006.1"/>
</dbReference>
<dbReference type="AlphaFoldDB" id="A0A399FBG5"/>
<keyword evidence="1" id="KW-0472">Membrane</keyword>
<keyword evidence="1" id="KW-0812">Transmembrane</keyword>
<organism evidence="3 4">
    <name type="scientific">Meiothermus granaticius NBRC 107808</name>
    <dbReference type="NCBI Taxonomy" id="1227551"/>
    <lineage>
        <taxon>Bacteria</taxon>
        <taxon>Thermotogati</taxon>
        <taxon>Deinococcota</taxon>
        <taxon>Deinococci</taxon>
        <taxon>Thermales</taxon>
        <taxon>Thermaceae</taxon>
        <taxon>Meiothermus</taxon>
    </lineage>
</organism>
<dbReference type="InterPro" id="IPR016942">
    <property type="entry name" value="UCP030042"/>
</dbReference>
<proteinExistence type="predicted"/>
<dbReference type="Pfam" id="PF14340">
    <property type="entry name" value="DUF4395"/>
    <property type="match status" value="1"/>
</dbReference>
<evidence type="ECO:0000313" key="4">
    <source>
        <dbReference type="Proteomes" id="UP000266178"/>
    </source>
</evidence>
<dbReference type="Proteomes" id="UP000266178">
    <property type="component" value="Unassembled WGS sequence"/>
</dbReference>
<evidence type="ECO:0000256" key="1">
    <source>
        <dbReference type="SAM" id="Phobius"/>
    </source>
</evidence>
<dbReference type="PIRSF" id="PIRSF030042">
    <property type="entry name" value="UCP030042"/>
    <property type="match status" value="1"/>
</dbReference>
<reference evidence="3 4" key="1">
    <citation type="submission" date="2018-08" db="EMBL/GenBank/DDBJ databases">
        <title>Meiothermus granaticius genome AF-68 sequencing project.</title>
        <authorList>
            <person name="Da Costa M.S."/>
            <person name="Albuquerque L."/>
            <person name="Raposo P."/>
            <person name="Froufe H.J.C."/>
            <person name="Barroso C.S."/>
            <person name="Egas C."/>
        </authorList>
    </citation>
    <scope>NUCLEOTIDE SEQUENCE [LARGE SCALE GENOMIC DNA]</scope>
    <source>
        <strain evidence="3 4">AF-68</strain>
    </source>
</reference>